<dbReference type="InterPro" id="IPR036291">
    <property type="entry name" value="NAD(P)-bd_dom_sf"/>
</dbReference>
<dbReference type="Proteomes" id="UP000190857">
    <property type="component" value="Unassembled WGS sequence"/>
</dbReference>
<dbReference type="PANTHER" id="PTHR24321">
    <property type="entry name" value="DEHYDROGENASES, SHORT CHAIN"/>
    <property type="match status" value="1"/>
</dbReference>
<sequence length="261" mass="26418">MTRTYIVTGSASGIGKTTAAKLRADGHTVIGVDLKDADINVDLTTAEGRTALVEQATDLSGGVVDGVLAIAGLVVPAPVTVAVNHFGAVATLEGLRPLLAKSDAPRAAVVASLAALEEVDDRLLSLIESGDEEAALTHAGSLGATTNAAGSSVLYTTSKLSVARWMRRTAPTAEWAKAGIALNAVAPGVILTPMTAAALETEEGRAAMDAGAPAPFGGPAADPIAVANLLAWLTSEENLYVTGQVIFIDGGAESIRRPETV</sequence>
<name>A0A1T5IYD2_9MICO</name>
<dbReference type="EMBL" id="FUZP01000001">
    <property type="protein sequence ID" value="SKC43933.1"/>
    <property type="molecule type" value="Genomic_DNA"/>
</dbReference>
<protein>
    <submittedName>
        <fullName evidence="3">NAD(P)-dependent dehydrogenase, short-chain alcohol dehydrogenase family</fullName>
    </submittedName>
</protein>
<dbReference type="RefSeq" id="WP_079727106.1">
    <property type="nucleotide sequence ID" value="NZ_FUZP01000001.1"/>
</dbReference>
<comment type="similarity">
    <text evidence="1">Belongs to the short-chain dehydrogenases/reductases (SDR) family.</text>
</comment>
<evidence type="ECO:0000256" key="2">
    <source>
        <dbReference type="ARBA" id="ARBA00023002"/>
    </source>
</evidence>
<gene>
    <name evidence="3" type="ORF">SAMN06309945_0971</name>
</gene>
<evidence type="ECO:0000313" key="4">
    <source>
        <dbReference type="Proteomes" id="UP000190857"/>
    </source>
</evidence>
<dbReference type="OrthoDB" id="3676637at2"/>
<dbReference type="GO" id="GO:0016491">
    <property type="term" value="F:oxidoreductase activity"/>
    <property type="evidence" value="ECO:0007669"/>
    <property type="project" value="UniProtKB-KW"/>
</dbReference>
<dbReference type="Gene3D" id="3.40.50.720">
    <property type="entry name" value="NAD(P)-binding Rossmann-like Domain"/>
    <property type="match status" value="1"/>
</dbReference>
<keyword evidence="4" id="KW-1185">Reference proteome</keyword>
<evidence type="ECO:0000313" key="3">
    <source>
        <dbReference type="EMBL" id="SKC43933.1"/>
    </source>
</evidence>
<keyword evidence="2" id="KW-0560">Oxidoreductase</keyword>
<evidence type="ECO:0000256" key="1">
    <source>
        <dbReference type="ARBA" id="ARBA00006484"/>
    </source>
</evidence>
<dbReference type="SUPFAM" id="SSF51735">
    <property type="entry name" value="NAD(P)-binding Rossmann-fold domains"/>
    <property type="match status" value="1"/>
</dbReference>
<dbReference type="InterPro" id="IPR002347">
    <property type="entry name" value="SDR_fam"/>
</dbReference>
<dbReference type="Pfam" id="PF13561">
    <property type="entry name" value="adh_short_C2"/>
    <property type="match status" value="1"/>
</dbReference>
<dbReference type="STRING" id="123320.SAMN06309945_0971"/>
<reference evidence="3 4" key="1">
    <citation type="submission" date="2017-02" db="EMBL/GenBank/DDBJ databases">
        <authorList>
            <person name="Peterson S.W."/>
        </authorList>
    </citation>
    <scope>NUCLEOTIDE SEQUENCE [LARGE SCALE GENOMIC DNA]</scope>
    <source>
        <strain evidence="3 4">VKM Ac-2059</strain>
    </source>
</reference>
<dbReference type="AlphaFoldDB" id="A0A1T5IYD2"/>
<proteinExistence type="inferred from homology"/>
<organism evidence="3 4">
    <name type="scientific">Okibacterium fritillariae</name>
    <dbReference type="NCBI Taxonomy" id="123320"/>
    <lineage>
        <taxon>Bacteria</taxon>
        <taxon>Bacillati</taxon>
        <taxon>Actinomycetota</taxon>
        <taxon>Actinomycetes</taxon>
        <taxon>Micrococcales</taxon>
        <taxon>Microbacteriaceae</taxon>
        <taxon>Okibacterium</taxon>
    </lineage>
</organism>
<dbReference type="PRINTS" id="PR00081">
    <property type="entry name" value="GDHRDH"/>
</dbReference>
<dbReference type="PANTHER" id="PTHR24321:SF8">
    <property type="entry name" value="ESTRADIOL 17-BETA-DEHYDROGENASE 8-RELATED"/>
    <property type="match status" value="1"/>
</dbReference>
<accession>A0A1T5IYD2</accession>